<evidence type="ECO:0000256" key="2">
    <source>
        <dbReference type="ARBA" id="ARBA00023002"/>
    </source>
</evidence>
<evidence type="ECO:0000256" key="4">
    <source>
        <dbReference type="RuleBase" id="RU003719"/>
    </source>
</evidence>
<evidence type="ECO:0000256" key="1">
    <source>
        <dbReference type="ARBA" id="ARBA00005854"/>
    </source>
</evidence>
<keyword evidence="2 4" id="KW-0560">Oxidoreductase</keyword>
<dbReference type="PROSITE" id="PS00671">
    <property type="entry name" value="D_2_HYDROXYACID_DH_3"/>
    <property type="match status" value="1"/>
</dbReference>
<dbReference type="SUPFAM" id="SSF52283">
    <property type="entry name" value="Formate/glycerate dehydrogenase catalytic domain-like"/>
    <property type="match status" value="1"/>
</dbReference>
<evidence type="ECO:0000259" key="5">
    <source>
        <dbReference type="Pfam" id="PF00389"/>
    </source>
</evidence>
<dbReference type="GO" id="GO:0051287">
    <property type="term" value="F:NAD binding"/>
    <property type="evidence" value="ECO:0007669"/>
    <property type="project" value="InterPro"/>
</dbReference>
<dbReference type="Pfam" id="PF00389">
    <property type="entry name" value="2-Hacid_dh"/>
    <property type="match status" value="1"/>
</dbReference>
<organism evidence="7 8">
    <name type="scientific">SAR86 cluster bacterium</name>
    <dbReference type="NCBI Taxonomy" id="2030880"/>
    <lineage>
        <taxon>Bacteria</taxon>
        <taxon>Pseudomonadati</taxon>
        <taxon>Pseudomonadota</taxon>
        <taxon>Gammaproteobacteria</taxon>
        <taxon>SAR86 cluster</taxon>
    </lineage>
</organism>
<comment type="similarity">
    <text evidence="1 4">Belongs to the D-isomer specific 2-hydroxyacid dehydrogenase family.</text>
</comment>
<comment type="caution">
    <text evidence="7">The sequence shown here is derived from an EMBL/GenBank/DDBJ whole genome shotgun (WGS) entry which is preliminary data.</text>
</comment>
<dbReference type="AlphaFoldDB" id="A0A937SHN5"/>
<dbReference type="SUPFAM" id="SSF51735">
    <property type="entry name" value="NAD(P)-binding Rossmann-fold domains"/>
    <property type="match status" value="1"/>
</dbReference>
<dbReference type="Proteomes" id="UP000705230">
    <property type="component" value="Unassembled WGS sequence"/>
</dbReference>
<dbReference type="GO" id="GO:0030267">
    <property type="term" value="F:glyoxylate reductase (NADPH) activity"/>
    <property type="evidence" value="ECO:0007669"/>
    <property type="project" value="TreeGrafter"/>
</dbReference>
<accession>A0A937SHN5</accession>
<dbReference type="GO" id="GO:0005829">
    <property type="term" value="C:cytosol"/>
    <property type="evidence" value="ECO:0007669"/>
    <property type="project" value="TreeGrafter"/>
</dbReference>
<proteinExistence type="inferred from homology"/>
<dbReference type="InterPro" id="IPR006140">
    <property type="entry name" value="D-isomer_DH_NAD-bd"/>
</dbReference>
<feature type="domain" description="D-isomer specific 2-hydroxyacid dehydrogenase NAD-binding" evidence="6">
    <location>
        <begin position="114"/>
        <end position="297"/>
    </location>
</feature>
<dbReference type="EMBL" id="JADHSG010000014">
    <property type="protein sequence ID" value="MBL6903761.1"/>
    <property type="molecule type" value="Genomic_DNA"/>
</dbReference>
<evidence type="ECO:0000256" key="3">
    <source>
        <dbReference type="ARBA" id="ARBA00023027"/>
    </source>
</evidence>
<dbReference type="GO" id="GO:0016618">
    <property type="term" value="F:hydroxypyruvate reductase [NAD(P)H] activity"/>
    <property type="evidence" value="ECO:0007669"/>
    <property type="project" value="TreeGrafter"/>
</dbReference>
<sequence>MNTLDKVAITSRSFSANKYLVEELRARYANITLNNSGKTLVGSELLEFLNGQNKVIVGLENFDKNLIDQLPELKVISKFGVGLNNIDLESMKENSISLGFQPGTNKQSVAELALMHIFIALRKAPSSKEDISNNIWSQNKGHELFGKTIGIIGFGNIGQRLAELLEPFKCKIIFYDGIEFSKEELVDKFPSRSESFINNLQQSSLNEVLKEADIVSIHIPLLEETQNLISVDELGCLKKDVRIINTSRGGIVDEKALEVFLNQNQNAFAAFDVFETEPAFNHPLLKLNNFYATSHLGSMTIEGVISMGIAAINGLDENRIPL</sequence>
<evidence type="ECO:0000313" key="8">
    <source>
        <dbReference type="Proteomes" id="UP000705230"/>
    </source>
</evidence>
<keyword evidence="3" id="KW-0520">NAD</keyword>
<dbReference type="Gene3D" id="3.40.50.720">
    <property type="entry name" value="NAD(P)-binding Rossmann-like Domain"/>
    <property type="match status" value="2"/>
</dbReference>
<evidence type="ECO:0000259" key="6">
    <source>
        <dbReference type="Pfam" id="PF02826"/>
    </source>
</evidence>
<dbReference type="PROSITE" id="PS00065">
    <property type="entry name" value="D_2_HYDROXYACID_DH_1"/>
    <property type="match status" value="1"/>
</dbReference>
<dbReference type="Pfam" id="PF02826">
    <property type="entry name" value="2-Hacid_dh_C"/>
    <property type="match status" value="1"/>
</dbReference>
<gene>
    <name evidence="7" type="ORF">ISR29_06125</name>
</gene>
<protein>
    <submittedName>
        <fullName evidence="7">Phosphoglycerate dehydrogenase</fullName>
    </submittedName>
</protein>
<dbReference type="PANTHER" id="PTHR10996:SF178">
    <property type="entry name" value="2-HYDROXYACID DEHYDROGENASE YGL185C-RELATED"/>
    <property type="match status" value="1"/>
</dbReference>
<dbReference type="InterPro" id="IPR029753">
    <property type="entry name" value="D-isomer_DH_CS"/>
</dbReference>
<dbReference type="InterPro" id="IPR029752">
    <property type="entry name" value="D-isomer_DH_CS1"/>
</dbReference>
<feature type="domain" description="D-isomer specific 2-hydroxyacid dehydrogenase catalytic" evidence="5">
    <location>
        <begin position="17"/>
        <end position="311"/>
    </location>
</feature>
<name>A0A937SHN5_9GAMM</name>
<dbReference type="PROSITE" id="PS00670">
    <property type="entry name" value="D_2_HYDROXYACID_DH_2"/>
    <property type="match status" value="1"/>
</dbReference>
<dbReference type="InterPro" id="IPR050223">
    <property type="entry name" value="D-isomer_2-hydroxyacid_DH"/>
</dbReference>
<reference evidence="7" key="1">
    <citation type="submission" date="2020-10" db="EMBL/GenBank/DDBJ databases">
        <title>Microbiome of the Black Sea water column analyzed by genome centric metagenomics.</title>
        <authorList>
            <person name="Cabello-Yeves P.J."/>
            <person name="Callieri C."/>
            <person name="Picazo A."/>
            <person name="Mehrshad M."/>
            <person name="Haro-Moreno J.M."/>
            <person name="Roda-Garcia J."/>
            <person name="Dzembekova N."/>
            <person name="Slabakova V."/>
            <person name="Slabakova N."/>
            <person name="Moncheva S."/>
            <person name="Rodriguez-Valera F."/>
        </authorList>
    </citation>
    <scope>NUCLEOTIDE SEQUENCE</scope>
    <source>
        <strain evidence="7">BS30m-G43</strain>
    </source>
</reference>
<dbReference type="InterPro" id="IPR006139">
    <property type="entry name" value="D-isomer_2_OHA_DH_cat_dom"/>
</dbReference>
<dbReference type="InterPro" id="IPR036291">
    <property type="entry name" value="NAD(P)-bd_dom_sf"/>
</dbReference>
<evidence type="ECO:0000313" key="7">
    <source>
        <dbReference type="EMBL" id="MBL6903761.1"/>
    </source>
</evidence>
<dbReference type="PANTHER" id="PTHR10996">
    <property type="entry name" value="2-HYDROXYACID DEHYDROGENASE-RELATED"/>
    <property type="match status" value="1"/>
</dbReference>